<dbReference type="Proteomes" id="UP001388673">
    <property type="component" value="Unassembled WGS sequence"/>
</dbReference>
<dbReference type="Pfam" id="PF00076">
    <property type="entry name" value="RRM_1"/>
    <property type="match status" value="1"/>
</dbReference>
<keyword evidence="6" id="KW-1185">Reference proteome</keyword>
<evidence type="ECO:0000256" key="1">
    <source>
        <dbReference type="ARBA" id="ARBA00022884"/>
    </source>
</evidence>
<name>A0AAW0YVW0_9TREE</name>
<dbReference type="CDD" id="cd12411">
    <property type="entry name" value="RRM_ist3_like"/>
    <property type="match status" value="1"/>
</dbReference>
<dbReference type="AlphaFoldDB" id="A0AAW0YVW0"/>
<keyword evidence="1 2" id="KW-0694">RNA-binding</keyword>
<evidence type="ECO:0000256" key="3">
    <source>
        <dbReference type="SAM" id="MobiDB-lite"/>
    </source>
</evidence>
<organism evidence="5 6">
    <name type="scientific">Kwoniella newhampshirensis</name>
    <dbReference type="NCBI Taxonomy" id="1651941"/>
    <lineage>
        <taxon>Eukaryota</taxon>
        <taxon>Fungi</taxon>
        <taxon>Dikarya</taxon>
        <taxon>Basidiomycota</taxon>
        <taxon>Agaricomycotina</taxon>
        <taxon>Tremellomycetes</taxon>
        <taxon>Tremellales</taxon>
        <taxon>Cryptococcaceae</taxon>
        <taxon>Kwoniella</taxon>
    </lineage>
</organism>
<dbReference type="SUPFAM" id="SSF54928">
    <property type="entry name" value="RNA-binding domain, RBD"/>
    <property type="match status" value="1"/>
</dbReference>
<dbReference type="KEGG" id="kne:92181079"/>
<feature type="compositionally biased region" description="Basic and acidic residues" evidence="3">
    <location>
        <begin position="212"/>
        <end position="256"/>
    </location>
</feature>
<dbReference type="PANTHER" id="PTHR45880:SF1">
    <property type="entry name" value="RNA-BINDING MOTIF PROTEIN, X-LINKED 2"/>
    <property type="match status" value="1"/>
</dbReference>
<feature type="region of interest" description="Disordered" evidence="3">
    <location>
        <begin position="269"/>
        <end position="334"/>
    </location>
</feature>
<dbReference type="InterPro" id="IPR051847">
    <property type="entry name" value="RNA_proc/Spliceosome_comp"/>
</dbReference>
<dbReference type="RefSeq" id="XP_066802306.1">
    <property type="nucleotide sequence ID" value="XM_066946927.1"/>
</dbReference>
<dbReference type="EMBL" id="JBCAWK010000007">
    <property type="protein sequence ID" value="KAK8853120.1"/>
    <property type="molecule type" value="Genomic_DNA"/>
</dbReference>
<sequence length="354" mass="42136">MNTIREINRINERELELGVKGSWHDEYKDSAYIFVGGLAFELTEGDVITIFSQWGEIADINLPRDKETGKTRGFGFVMYEDQRSTVLAVDNMNGAQVLGRTIRVDHTRNYKQPGKKNEDGEWEAPEAPVYNALPPTIEGSESSDSSDGEADSLDEEDPMAAFIRAEKKAAKKKLTNGEKGTKRKREGESKEDRKRRKEEKRVKKEEKRRKKKEESHGTSVKREIGRDGSEFRERRERSGSESKDKWDDRKGRANRDDWRDGKWELEREMKSRDTTDDARKHRDDGRPEGRDSDRRRDDRHRSRDDRDVRERSYRERDERDSERRRYDDERDRRPRVDERRYDRRRGDDDDRRRY</sequence>
<comment type="caution">
    <text evidence="5">The sequence shown here is derived from an EMBL/GenBank/DDBJ whole genome shotgun (WGS) entry which is preliminary data.</text>
</comment>
<dbReference type="GO" id="GO:0003723">
    <property type="term" value="F:RNA binding"/>
    <property type="evidence" value="ECO:0007669"/>
    <property type="project" value="UniProtKB-UniRule"/>
</dbReference>
<protein>
    <recommendedName>
        <fullName evidence="4">RRM domain-containing protein</fullName>
    </recommendedName>
</protein>
<feature type="compositionally biased region" description="Acidic residues" evidence="3">
    <location>
        <begin position="144"/>
        <end position="158"/>
    </location>
</feature>
<evidence type="ECO:0000313" key="6">
    <source>
        <dbReference type="Proteomes" id="UP001388673"/>
    </source>
</evidence>
<reference evidence="5 6" key="1">
    <citation type="journal article" date="2024" name="bioRxiv">
        <title>Comparative genomics of Cryptococcus and Kwoniella reveals pathogenesis evolution and contrasting karyotype dynamics via intercentromeric recombination or chromosome fusion.</title>
        <authorList>
            <person name="Coelho M.A."/>
            <person name="David-Palma M."/>
            <person name="Shea T."/>
            <person name="Bowers K."/>
            <person name="McGinley-Smith S."/>
            <person name="Mohammad A.W."/>
            <person name="Gnirke A."/>
            <person name="Yurkov A.M."/>
            <person name="Nowrousian M."/>
            <person name="Sun S."/>
            <person name="Cuomo C.A."/>
            <person name="Heitman J."/>
        </authorList>
    </citation>
    <scope>NUCLEOTIDE SEQUENCE [LARGE SCALE GENOMIC DNA]</scope>
    <source>
        <strain evidence="5 6">CBS 13917</strain>
    </source>
</reference>
<dbReference type="SMART" id="SM00360">
    <property type="entry name" value="RRM"/>
    <property type="match status" value="1"/>
</dbReference>
<dbReference type="InterPro" id="IPR035979">
    <property type="entry name" value="RBD_domain_sf"/>
</dbReference>
<dbReference type="InterPro" id="IPR045844">
    <property type="entry name" value="RRM_Ist3-like"/>
</dbReference>
<feature type="domain" description="RRM" evidence="4">
    <location>
        <begin position="31"/>
        <end position="109"/>
    </location>
</feature>
<dbReference type="PANTHER" id="PTHR45880">
    <property type="entry name" value="RNA-BINDING MOTIF PROTEIN, X-LINKED 2"/>
    <property type="match status" value="1"/>
</dbReference>
<dbReference type="Gene3D" id="3.30.70.330">
    <property type="match status" value="1"/>
</dbReference>
<dbReference type="PROSITE" id="PS50102">
    <property type="entry name" value="RRM"/>
    <property type="match status" value="1"/>
</dbReference>
<accession>A0AAW0YVW0</accession>
<evidence type="ECO:0000313" key="5">
    <source>
        <dbReference type="EMBL" id="KAK8853120.1"/>
    </source>
</evidence>
<dbReference type="InterPro" id="IPR012677">
    <property type="entry name" value="Nucleotide-bd_a/b_plait_sf"/>
</dbReference>
<feature type="compositionally biased region" description="Basic and acidic residues" evidence="3">
    <location>
        <begin position="175"/>
        <end position="192"/>
    </location>
</feature>
<dbReference type="GO" id="GO:0071013">
    <property type="term" value="C:catalytic step 2 spliceosome"/>
    <property type="evidence" value="ECO:0007669"/>
    <property type="project" value="TreeGrafter"/>
</dbReference>
<dbReference type="FunFam" id="3.30.70.330:FF:000609">
    <property type="entry name" value="U2 snRNP component IST3"/>
    <property type="match status" value="1"/>
</dbReference>
<dbReference type="GeneID" id="92181079"/>
<proteinExistence type="predicted"/>
<dbReference type="InterPro" id="IPR000504">
    <property type="entry name" value="RRM_dom"/>
</dbReference>
<evidence type="ECO:0000256" key="2">
    <source>
        <dbReference type="PROSITE-ProRule" id="PRU00176"/>
    </source>
</evidence>
<feature type="region of interest" description="Disordered" evidence="3">
    <location>
        <begin position="108"/>
        <end position="256"/>
    </location>
</feature>
<evidence type="ECO:0000259" key="4">
    <source>
        <dbReference type="PROSITE" id="PS50102"/>
    </source>
</evidence>
<dbReference type="GO" id="GO:0005686">
    <property type="term" value="C:U2 snRNP"/>
    <property type="evidence" value="ECO:0007669"/>
    <property type="project" value="TreeGrafter"/>
</dbReference>
<gene>
    <name evidence="5" type="ORF">IAR55_003821</name>
</gene>
<dbReference type="GO" id="GO:0000398">
    <property type="term" value="P:mRNA splicing, via spliceosome"/>
    <property type="evidence" value="ECO:0007669"/>
    <property type="project" value="InterPro"/>
</dbReference>
<dbReference type="GO" id="GO:0071011">
    <property type="term" value="C:precatalytic spliceosome"/>
    <property type="evidence" value="ECO:0007669"/>
    <property type="project" value="TreeGrafter"/>
</dbReference>